<evidence type="ECO:0000313" key="3">
    <source>
        <dbReference type="Proteomes" id="UP000034054"/>
    </source>
</evidence>
<dbReference type="SUPFAM" id="SSF53756">
    <property type="entry name" value="UDP-Glycosyltransferase/glycogen phosphorylase"/>
    <property type="match status" value="1"/>
</dbReference>
<gene>
    <name evidence="2" type="ORF">UY76_C0033G0003</name>
</gene>
<feature type="domain" description="Spore protein YkvP/CgeB glycosyl transferase-like" evidence="1">
    <location>
        <begin position="210"/>
        <end position="311"/>
    </location>
</feature>
<evidence type="ECO:0000259" key="1">
    <source>
        <dbReference type="Pfam" id="PF13524"/>
    </source>
</evidence>
<comment type="caution">
    <text evidence="2">The sequence shown here is derived from an EMBL/GenBank/DDBJ whole genome shotgun (WGS) entry which is preliminary data.</text>
</comment>
<evidence type="ECO:0000313" key="2">
    <source>
        <dbReference type="EMBL" id="KKW32299.1"/>
    </source>
</evidence>
<reference evidence="2 3" key="1">
    <citation type="journal article" date="2015" name="Nature">
        <title>rRNA introns, odd ribosomes, and small enigmatic genomes across a large radiation of phyla.</title>
        <authorList>
            <person name="Brown C.T."/>
            <person name="Hug L.A."/>
            <person name="Thomas B.C."/>
            <person name="Sharon I."/>
            <person name="Castelle C.J."/>
            <person name="Singh A."/>
            <person name="Wilkins M.J."/>
            <person name="Williams K.H."/>
            <person name="Banfield J.F."/>
        </authorList>
    </citation>
    <scope>NUCLEOTIDE SEQUENCE [LARGE SCALE GENOMIC DNA]</scope>
</reference>
<proteinExistence type="predicted"/>
<name>A0A0G2AIA0_9BACT</name>
<protein>
    <recommendedName>
        <fullName evidence="1">Spore protein YkvP/CgeB glycosyl transferase-like domain-containing protein</fullName>
    </recommendedName>
</protein>
<dbReference type="Proteomes" id="UP000034054">
    <property type="component" value="Unassembled WGS sequence"/>
</dbReference>
<dbReference type="EMBL" id="LCRH01000033">
    <property type="protein sequence ID" value="KKW32299.1"/>
    <property type="molecule type" value="Genomic_DNA"/>
</dbReference>
<dbReference type="Pfam" id="PF13524">
    <property type="entry name" value="Glyco_trans_1_2"/>
    <property type="match status" value="1"/>
</dbReference>
<accession>A0A0G2AIA0</accession>
<dbReference type="Gene3D" id="3.40.50.2000">
    <property type="entry name" value="Glycogen Phosphorylase B"/>
    <property type="match status" value="1"/>
</dbReference>
<organism evidence="2 3">
    <name type="scientific">Candidatus Uhrbacteria bacterium GW2011_GWA2_52_8d</name>
    <dbReference type="NCBI Taxonomy" id="1618979"/>
    <lineage>
        <taxon>Bacteria</taxon>
        <taxon>Candidatus Uhriibacteriota</taxon>
    </lineage>
</organism>
<dbReference type="InterPro" id="IPR055259">
    <property type="entry name" value="YkvP/CgeB_Glyco_trans-like"/>
</dbReference>
<dbReference type="AlphaFoldDB" id="A0A0G2AIA0"/>
<sequence length="334" mass="38130">MIFYGTDRLREDPEFSFSVKWKRNLFLRFACRPLEKYLIGRVGVGFRLDQALWHLPSLRVQRVILAETDSTGLPLLLLKRLGLVKGHIGFISAGLINTLEHQQTSRLFVWYRWLLQAADFIVCWSPVEEQMYHQIVGAKAHFVQLEADIDFYKSDPSGSLESYVLCVGRDVGRDFQTLFTALGHLNIPAKVVTSSARVRGLRVPDNVELILDFVEYPAFLALYRRARMVVVSLQEIHRFTGQRALLESLAMGKATVVAKTQAVVGSYALKDEREVIFYEPGNVHDLAQKVRTLYENEEQIRSLAMHARLVVEQLPSNSFYKGVRKILLDVCAES</sequence>